<evidence type="ECO:0000313" key="4">
    <source>
        <dbReference type="Proteomes" id="UP001138961"/>
    </source>
</evidence>
<name>A0ABS8BYH9_9RHOB</name>
<dbReference type="InterPro" id="IPR050246">
    <property type="entry name" value="Class_II_FBP_aldolase"/>
</dbReference>
<dbReference type="Pfam" id="PF01116">
    <property type="entry name" value="F_bP_aldolase"/>
    <property type="match status" value="1"/>
</dbReference>
<dbReference type="EMBL" id="JAJATZ010000011">
    <property type="protein sequence ID" value="MCB5200749.1"/>
    <property type="molecule type" value="Genomic_DNA"/>
</dbReference>
<comment type="pathway">
    <text evidence="1">Carbohydrate biosynthesis; Calvin cycle.</text>
</comment>
<reference evidence="3" key="1">
    <citation type="submission" date="2021-10" db="EMBL/GenBank/DDBJ databases">
        <title>Loktanella gaetbuli sp. nov., isolated from a tidal flat.</title>
        <authorList>
            <person name="Park S."/>
            <person name="Yoon J.-H."/>
        </authorList>
    </citation>
    <scope>NUCLEOTIDE SEQUENCE</scope>
    <source>
        <strain evidence="3">TSTF-M6</strain>
    </source>
</reference>
<sequence length="284" mass="29360">MTLATLSDVLIPARAGGYAIAGLVCQGWEDMRAYVTAAEAERAPVILQAGPGCRAHTPLPVLAGMMRHLADAASVPVVIHLDHAHSLDECRAAIDLGFTSVMFDGSRLPLADNIAQTAQVVRIAQAAGVSCEGEIGFVGYDAGAASIGTDPAEAATFARDTGVDALAVSVGNVHLQQGAGAALDEARIHEIAALTDVPLVIHGGSGVPPVQRSALARGSNICKFNIGTELRMTFGAALRQTLVDDDQIFDRIDILSATEASLCAAARRIIASLGVQSRHVLDGI</sequence>
<dbReference type="RefSeq" id="WP_226749221.1">
    <property type="nucleotide sequence ID" value="NZ_JAJATZ010000011.1"/>
</dbReference>
<evidence type="ECO:0000256" key="2">
    <source>
        <dbReference type="ARBA" id="ARBA00022567"/>
    </source>
</evidence>
<dbReference type="PANTHER" id="PTHR30304:SF0">
    <property type="entry name" value="D-TAGATOSE-1,6-BISPHOSPHATE ALDOLASE SUBUNIT GATY-RELATED"/>
    <property type="match status" value="1"/>
</dbReference>
<organism evidence="3 4">
    <name type="scientific">Loktanella gaetbuli</name>
    <dbReference type="NCBI Taxonomy" id="2881335"/>
    <lineage>
        <taxon>Bacteria</taxon>
        <taxon>Pseudomonadati</taxon>
        <taxon>Pseudomonadota</taxon>
        <taxon>Alphaproteobacteria</taxon>
        <taxon>Rhodobacterales</taxon>
        <taxon>Roseobacteraceae</taxon>
        <taxon>Loktanella</taxon>
    </lineage>
</organism>
<dbReference type="InterPro" id="IPR000771">
    <property type="entry name" value="FBA_II"/>
</dbReference>
<dbReference type="Gene3D" id="3.20.20.70">
    <property type="entry name" value="Aldolase class I"/>
    <property type="match status" value="1"/>
</dbReference>
<keyword evidence="4" id="KW-1185">Reference proteome</keyword>
<dbReference type="SUPFAM" id="SSF51569">
    <property type="entry name" value="Aldolase"/>
    <property type="match status" value="1"/>
</dbReference>
<proteinExistence type="predicted"/>
<dbReference type="Proteomes" id="UP001138961">
    <property type="component" value="Unassembled WGS sequence"/>
</dbReference>
<protein>
    <submittedName>
        <fullName evidence="3">Class II fructose-bisphosphate aldolase</fullName>
    </submittedName>
</protein>
<evidence type="ECO:0000256" key="1">
    <source>
        <dbReference type="ARBA" id="ARBA00005215"/>
    </source>
</evidence>
<dbReference type="InterPro" id="IPR013785">
    <property type="entry name" value="Aldolase_TIM"/>
</dbReference>
<evidence type="ECO:0000313" key="3">
    <source>
        <dbReference type="EMBL" id="MCB5200749.1"/>
    </source>
</evidence>
<gene>
    <name evidence="3" type="ORF">LGQ03_16040</name>
</gene>
<accession>A0ABS8BYH9</accession>
<dbReference type="CDD" id="cd00947">
    <property type="entry name" value="TBP_aldolase_IIB"/>
    <property type="match status" value="1"/>
</dbReference>
<dbReference type="PIRSF" id="PIRSF001359">
    <property type="entry name" value="F_bP_aldolase_II"/>
    <property type="match status" value="1"/>
</dbReference>
<comment type="caution">
    <text evidence="3">The sequence shown here is derived from an EMBL/GenBank/DDBJ whole genome shotgun (WGS) entry which is preliminary data.</text>
</comment>
<keyword evidence="2" id="KW-0113">Calvin cycle</keyword>
<dbReference type="PANTHER" id="PTHR30304">
    <property type="entry name" value="D-TAGATOSE-1,6-BISPHOSPHATE ALDOLASE"/>
    <property type="match status" value="1"/>
</dbReference>